<organism evidence="1 2">
    <name type="scientific">Catharanthus roseus</name>
    <name type="common">Madagascar periwinkle</name>
    <name type="synonym">Vinca rosea</name>
    <dbReference type="NCBI Taxonomy" id="4058"/>
    <lineage>
        <taxon>Eukaryota</taxon>
        <taxon>Viridiplantae</taxon>
        <taxon>Streptophyta</taxon>
        <taxon>Embryophyta</taxon>
        <taxon>Tracheophyta</taxon>
        <taxon>Spermatophyta</taxon>
        <taxon>Magnoliopsida</taxon>
        <taxon>eudicotyledons</taxon>
        <taxon>Gunneridae</taxon>
        <taxon>Pentapetalae</taxon>
        <taxon>asterids</taxon>
        <taxon>lamiids</taxon>
        <taxon>Gentianales</taxon>
        <taxon>Apocynaceae</taxon>
        <taxon>Rauvolfioideae</taxon>
        <taxon>Vinceae</taxon>
        <taxon>Catharanthinae</taxon>
        <taxon>Catharanthus</taxon>
    </lineage>
</organism>
<proteinExistence type="predicted"/>
<name>A0ACC0B4G9_CATRO</name>
<accession>A0ACC0B4G9</accession>
<reference evidence="2" key="1">
    <citation type="journal article" date="2023" name="Nat. Plants">
        <title>Single-cell RNA sequencing provides a high-resolution roadmap for understanding the multicellular compartmentation of specialized metabolism.</title>
        <authorList>
            <person name="Sun S."/>
            <person name="Shen X."/>
            <person name="Li Y."/>
            <person name="Li Y."/>
            <person name="Wang S."/>
            <person name="Li R."/>
            <person name="Zhang H."/>
            <person name="Shen G."/>
            <person name="Guo B."/>
            <person name="Wei J."/>
            <person name="Xu J."/>
            <person name="St-Pierre B."/>
            <person name="Chen S."/>
            <person name="Sun C."/>
        </authorList>
    </citation>
    <scope>NUCLEOTIDE SEQUENCE [LARGE SCALE GENOMIC DNA]</scope>
</reference>
<protein>
    <submittedName>
        <fullName evidence="1">Uncharacterized protein</fullName>
    </submittedName>
</protein>
<evidence type="ECO:0000313" key="1">
    <source>
        <dbReference type="EMBL" id="KAI5667536.1"/>
    </source>
</evidence>
<evidence type="ECO:0000313" key="2">
    <source>
        <dbReference type="Proteomes" id="UP001060085"/>
    </source>
</evidence>
<gene>
    <name evidence="1" type="ORF">M9H77_17389</name>
</gene>
<sequence length="144" mass="16016">MRDSEGRTPRILFTHEHKSLLKAGERWMKDTSSSSSCMLVAKLITTVTYAEENFLEKLPKKLIIGLTILFFSIASMLIAFTASFSIVLGHQTSWIIIPVALDAFIPTTLFALSQFPLVANMIHSTYGSGIFSRGNNVQSFIEIV</sequence>
<comment type="caution">
    <text evidence="1">The sequence shown here is derived from an EMBL/GenBank/DDBJ whole genome shotgun (WGS) entry which is preliminary data.</text>
</comment>
<dbReference type="Proteomes" id="UP001060085">
    <property type="component" value="Linkage Group LG04"/>
</dbReference>
<keyword evidence="2" id="KW-1185">Reference proteome</keyword>
<dbReference type="EMBL" id="CM044704">
    <property type="protein sequence ID" value="KAI5667536.1"/>
    <property type="molecule type" value="Genomic_DNA"/>
</dbReference>